<dbReference type="EMBL" id="JRES01001256">
    <property type="protein sequence ID" value="KNC24128.1"/>
    <property type="molecule type" value="Genomic_DNA"/>
</dbReference>
<reference evidence="1 2" key="1">
    <citation type="journal article" date="2015" name="Nat. Commun.">
        <title>Lucilia cuprina genome unlocks parasitic fly biology to underpin future interventions.</title>
        <authorList>
            <person name="Anstead C.A."/>
            <person name="Korhonen P.K."/>
            <person name="Young N.D."/>
            <person name="Hall R.S."/>
            <person name="Jex A.R."/>
            <person name="Murali S.C."/>
            <person name="Hughes D.S."/>
            <person name="Lee S.F."/>
            <person name="Perry T."/>
            <person name="Stroehlein A.J."/>
            <person name="Ansell B.R."/>
            <person name="Breugelmans B."/>
            <person name="Hofmann A."/>
            <person name="Qu J."/>
            <person name="Dugan S."/>
            <person name="Lee S.L."/>
            <person name="Chao H."/>
            <person name="Dinh H."/>
            <person name="Han Y."/>
            <person name="Doddapaneni H.V."/>
            <person name="Worley K.C."/>
            <person name="Muzny D.M."/>
            <person name="Ioannidis P."/>
            <person name="Waterhouse R.M."/>
            <person name="Zdobnov E.M."/>
            <person name="James P.J."/>
            <person name="Bagnall N.H."/>
            <person name="Kotze A.C."/>
            <person name="Gibbs R.A."/>
            <person name="Richards S."/>
            <person name="Batterham P."/>
            <person name="Gasser R.B."/>
        </authorList>
    </citation>
    <scope>NUCLEOTIDE SEQUENCE [LARGE SCALE GENOMIC DNA]</scope>
    <source>
        <strain evidence="1 2">LS</strain>
        <tissue evidence="1">Full body</tissue>
    </source>
</reference>
<name>A0A0L0BVU7_LUCCU</name>
<sequence>MMIPKNSTDFIVNDQLHHRKTNKQQEEHIADTSMNGYNENQKYVYRDAGGKDGVDKNCKDIEKQIDKEKHLKIYYCEKSNGNGDNNNNTTFPGIKNIKGDCSSYDAQLQDGAIDNSSLYESLKIQNLHKILDGSSPYNKLTFEIYNRYPLHINNNEKTIILRFFATSEVFSGTFYQAHCEVLVSSLAIDSTEQWQLAHDLLC</sequence>
<comment type="caution">
    <text evidence="1">The sequence shown here is derived from an EMBL/GenBank/DDBJ whole genome shotgun (WGS) entry which is preliminary data.</text>
</comment>
<protein>
    <submittedName>
        <fullName evidence="1">Uncharacterized protein</fullName>
    </submittedName>
</protein>
<dbReference type="Proteomes" id="UP000037069">
    <property type="component" value="Unassembled WGS sequence"/>
</dbReference>
<dbReference type="AlphaFoldDB" id="A0A0L0BVU7"/>
<accession>A0A0L0BVU7</accession>
<proteinExistence type="predicted"/>
<keyword evidence="2" id="KW-1185">Reference proteome</keyword>
<evidence type="ECO:0000313" key="2">
    <source>
        <dbReference type="Proteomes" id="UP000037069"/>
    </source>
</evidence>
<gene>
    <name evidence="1" type="ORF">FF38_07447</name>
</gene>
<evidence type="ECO:0000313" key="1">
    <source>
        <dbReference type="EMBL" id="KNC24128.1"/>
    </source>
</evidence>
<organism evidence="1 2">
    <name type="scientific">Lucilia cuprina</name>
    <name type="common">Green bottle fly</name>
    <name type="synonym">Australian sheep blowfly</name>
    <dbReference type="NCBI Taxonomy" id="7375"/>
    <lineage>
        <taxon>Eukaryota</taxon>
        <taxon>Metazoa</taxon>
        <taxon>Ecdysozoa</taxon>
        <taxon>Arthropoda</taxon>
        <taxon>Hexapoda</taxon>
        <taxon>Insecta</taxon>
        <taxon>Pterygota</taxon>
        <taxon>Neoptera</taxon>
        <taxon>Endopterygota</taxon>
        <taxon>Diptera</taxon>
        <taxon>Brachycera</taxon>
        <taxon>Muscomorpha</taxon>
        <taxon>Oestroidea</taxon>
        <taxon>Calliphoridae</taxon>
        <taxon>Luciliinae</taxon>
        <taxon>Lucilia</taxon>
    </lineage>
</organism>